<evidence type="ECO:0000256" key="3">
    <source>
        <dbReference type="SAM" id="Coils"/>
    </source>
</evidence>
<dbReference type="eggNOG" id="COG0840">
    <property type="taxonomic scope" value="Bacteria"/>
</dbReference>
<dbReference type="Pfam" id="PF00015">
    <property type="entry name" value="MCPsignal"/>
    <property type="match status" value="1"/>
</dbReference>
<dbReference type="InterPro" id="IPR004089">
    <property type="entry name" value="MCPsignal_dom"/>
</dbReference>
<dbReference type="STRING" id="649639.Bcell_0744"/>
<dbReference type="HOGENOM" id="CLU_000445_107_18_9"/>
<protein>
    <submittedName>
        <fullName evidence="7">Methyl-accepting chemotaxis sensory transducer</fullName>
    </submittedName>
</protein>
<organism evidence="7 8">
    <name type="scientific">Evansella cellulosilytica (strain ATCC 21833 / DSM 2522 / FERM P-1141 / JCM 9156 / N-4)</name>
    <name type="common">Bacillus cellulosilyticus</name>
    <dbReference type="NCBI Taxonomy" id="649639"/>
    <lineage>
        <taxon>Bacteria</taxon>
        <taxon>Bacillati</taxon>
        <taxon>Bacillota</taxon>
        <taxon>Bacilli</taxon>
        <taxon>Bacillales</taxon>
        <taxon>Bacillaceae</taxon>
        <taxon>Evansella</taxon>
    </lineage>
</organism>
<gene>
    <name evidence="7" type="ordered locus">Bcell_0744</name>
</gene>
<keyword evidence="5" id="KW-0812">Transmembrane</keyword>
<dbReference type="RefSeq" id="WP_013487366.1">
    <property type="nucleotide sequence ID" value="NC_014829.1"/>
</dbReference>
<feature type="coiled-coil region" evidence="3">
    <location>
        <begin position="298"/>
        <end position="325"/>
    </location>
</feature>
<dbReference type="CDD" id="cd11386">
    <property type="entry name" value="MCP_signal"/>
    <property type="match status" value="1"/>
</dbReference>
<feature type="domain" description="Methyl-accepting transducer" evidence="6">
    <location>
        <begin position="220"/>
        <end position="470"/>
    </location>
</feature>
<feature type="compositionally biased region" description="Polar residues" evidence="4">
    <location>
        <begin position="283"/>
        <end position="295"/>
    </location>
</feature>
<evidence type="ECO:0000256" key="4">
    <source>
        <dbReference type="SAM" id="MobiDB-lite"/>
    </source>
</evidence>
<keyword evidence="3" id="KW-0175">Coiled coil</keyword>
<dbReference type="OrthoDB" id="2166737at2"/>
<dbReference type="KEGG" id="bco:Bcell_0744"/>
<feature type="transmembrane region" description="Helical" evidence="5">
    <location>
        <begin position="154"/>
        <end position="177"/>
    </location>
</feature>
<dbReference type="PANTHER" id="PTHR32089">
    <property type="entry name" value="METHYL-ACCEPTING CHEMOTAXIS PROTEIN MCPB"/>
    <property type="match status" value="1"/>
</dbReference>
<evidence type="ECO:0000256" key="2">
    <source>
        <dbReference type="PROSITE-ProRule" id="PRU00284"/>
    </source>
</evidence>
<dbReference type="EMBL" id="CP002394">
    <property type="protein sequence ID" value="ADU29025.1"/>
    <property type="molecule type" value="Genomic_DNA"/>
</dbReference>
<accession>E6U021</accession>
<keyword evidence="8" id="KW-1185">Reference proteome</keyword>
<feature type="transmembrane region" description="Helical" evidence="5">
    <location>
        <begin position="50"/>
        <end position="71"/>
    </location>
</feature>
<feature type="region of interest" description="Disordered" evidence="4">
    <location>
        <begin position="269"/>
        <end position="295"/>
    </location>
</feature>
<evidence type="ECO:0000313" key="7">
    <source>
        <dbReference type="EMBL" id="ADU29025.1"/>
    </source>
</evidence>
<feature type="transmembrane region" description="Helical" evidence="5">
    <location>
        <begin position="78"/>
        <end position="96"/>
    </location>
</feature>
<dbReference type="PROSITE" id="PS50111">
    <property type="entry name" value="CHEMOTAXIS_TRANSDUC_2"/>
    <property type="match status" value="1"/>
</dbReference>
<keyword evidence="5" id="KW-0472">Membrane</keyword>
<keyword evidence="5" id="KW-1133">Transmembrane helix</keyword>
<feature type="transmembrane region" description="Helical" evidence="5">
    <location>
        <begin position="123"/>
        <end position="142"/>
    </location>
</feature>
<evidence type="ECO:0000256" key="5">
    <source>
        <dbReference type="SAM" id="Phobius"/>
    </source>
</evidence>
<feature type="transmembrane region" description="Helical" evidence="5">
    <location>
        <begin position="7"/>
        <end position="30"/>
    </location>
</feature>
<dbReference type="PANTHER" id="PTHR32089:SF112">
    <property type="entry name" value="LYSOZYME-LIKE PROTEIN-RELATED"/>
    <property type="match status" value="1"/>
</dbReference>
<keyword evidence="1 2" id="KW-0807">Transducer</keyword>
<evidence type="ECO:0000259" key="6">
    <source>
        <dbReference type="PROSITE" id="PS50111"/>
    </source>
</evidence>
<reference evidence="7" key="1">
    <citation type="submission" date="2010-12" db="EMBL/GenBank/DDBJ databases">
        <title>Complete sequence of Bacillus cellulosilyticus DSM 2522.</title>
        <authorList>
            <consortium name="US DOE Joint Genome Institute"/>
            <person name="Lucas S."/>
            <person name="Copeland A."/>
            <person name="Lapidus A."/>
            <person name="Cheng J.-F."/>
            <person name="Bruce D."/>
            <person name="Goodwin L."/>
            <person name="Pitluck S."/>
            <person name="Chertkov O."/>
            <person name="Detter J.C."/>
            <person name="Han C."/>
            <person name="Tapia R."/>
            <person name="Land M."/>
            <person name="Hauser L."/>
            <person name="Jeffries C."/>
            <person name="Kyrpides N."/>
            <person name="Ivanova N."/>
            <person name="Mikhailova N."/>
            <person name="Brumm P."/>
            <person name="Mead D."/>
            <person name="Woyke T."/>
        </authorList>
    </citation>
    <scope>NUCLEOTIDE SEQUENCE [LARGE SCALE GENOMIC DNA]</scope>
    <source>
        <strain evidence="7">DSM 2522</strain>
    </source>
</reference>
<evidence type="ECO:0000256" key="1">
    <source>
        <dbReference type="ARBA" id="ARBA00023224"/>
    </source>
</evidence>
<dbReference type="AlphaFoldDB" id="E6U021"/>
<dbReference type="GO" id="GO:0016020">
    <property type="term" value="C:membrane"/>
    <property type="evidence" value="ECO:0007669"/>
    <property type="project" value="InterPro"/>
</dbReference>
<proteinExistence type="predicted"/>
<dbReference type="Proteomes" id="UP000001401">
    <property type="component" value="Chromosome"/>
</dbReference>
<dbReference type="Gene3D" id="1.10.287.950">
    <property type="entry name" value="Methyl-accepting chemotaxis protein"/>
    <property type="match status" value="1"/>
</dbReference>
<sequence length="508" mass="56863">MKKRKHLIMLYITAFIFFLSIAVHVLHRHFHFLEGYFLSHHNHSSHSFSIPLNILVVIPFIFLLTSVILYYKNKEHQQISLFIMLSLTLSSISLIAGGDGLVEYHFSIFMVLAVLAYYESIRLIIFSTIIFAIQHFGGYLVAPELITGTADYPFSLLLIHAVFLIFTSSVLIIQINIRNQYVKELTKKEEEQRDVLEKVTTKLTSTSKDVLQSIEQLNLGVKESVAATGEITNSIHTITEGATEQLQVARVSYNSIEDVSSDIQLIREQMRRSKDSSSSTRSLAQSGSKSMINTEGQMKDISNAVQQMNEVVDRLQERSSKIQQSVTYMSDIAEQTNLLALNAAIEAARAGESGRGFAVVADEVRKLADQSGHYAHHVASIIEDLLKETQEISIVMSETTQQVMEGADQLSSTGEVFEKIVAQTEVVHHDIGASFKMCQSIVEKVETLKASINEMTDVSEEYKASSENMSATAEEQLATYENFTDTTTQLKDMMEELDAIVASFTKKT</sequence>
<evidence type="ECO:0000313" key="8">
    <source>
        <dbReference type="Proteomes" id="UP000001401"/>
    </source>
</evidence>
<name>E6U021_EVAC2</name>
<dbReference type="SUPFAM" id="SSF58104">
    <property type="entry name" value="Methyl-accepting chemotaxis protein (MCP) signaling domain"/>
    <property type="match status" value="1"/>
</dbReference>
<dbReference type="GO" id="GO:0007165">
    <property type="term" value="P:signal transduction"/>
    <property type="evidence" value="ECO:0007669"/>
    <property type="project" value="UniProtKB-KW"/>
</dbReference>
<dbReference type="SMART" id="SM00283">
    <property type="entry name" value="MA"/>
    <property type="match status" value="1"/>
</dbReference>